<dbReference type="PROSITE" id="PS00098">
    <property type="entry name" value="THIOLASE_1"/>
    <property type="match status" value="1"/>
</dbReference>
<comment type="pathway">
    <text evidence="1">Lipid metabolism.</text>
</comment>
<evidence type="ECO:0000256" key="5">
    <source>
        <dbReference type="ARBA" id="ARBA00024073"/>
    </source>
</evidence>
<dbReference type="InterPro" id="IPR020610">
    <property type="entry name" value="Thiolase_AS"/>
</dbReference>
<evidence type="ECO:0000256" key="6">
    <source>
        <dbReference type="PIRSR" id="PIRSR000429-1"/>
    </source>
</evidence>
<name>A0A0A2WGV6_9GAMM</name>
<protein>
    <recommendedName>
        <fullName evidence="5">acetyl-CoA C-acyltransferase</fullName>
        <ecNumber evidence="5">2.3.1.16</ecNumber>
    </recommendedName>
</protein>
<feature type="active site" description="Proton acceptor" evidence="6">
    <location>
        <position position="357"/>
    </location>
</feature>
<feature type="active site" description="Acyl-thioester intermediate" evidence="6">
    <location>
        <position position="95"/>
    </location>
</feature>
<evidence type="ECO:0000256" key="2">
    <source>
        <dbReference type="ARBA" id="ARBA00010982"/>
    </source>
</evidence>
<feature type="domain" description="Thiolase N-terminal" evidence="8">
    <location>
        <begin position="9"/>
        <end position="271"/>
    </location>
</feature>
<dbReference type="eggNOG" id="COG0183">
    <property type="taxonomic scope" value="Bacteria"/>
</dbReference>
<dbReference type="FunFam" id="3.40.47.10:FF:000010">
    <property type="entry name" value="Acetyl-CoA acetyltransferase (Thiolase)"/>
    <property type="match status" value="1"/>
</dbReference>
<evidence type="ECO:0000259" key="9">
    <source>
        <dbReference type="Pfam" id="PF02803"/>
    </source>
</evidence>
<dbReference type="EC" id="2.3.1.16" evidence="5"/>
<dbReference type="InterPro" id="IPR002155">
    <property type="entry name" value="Thiolase"/>
</dbReference>
<evidence type="ECO:0000259" key="8">
    <source>
        <dbReference type="Pfam" id="PF00108"/>
    </source>
</evidence>
<dbReference type="PIRSF" id="PIRSF000429">
    <property type="entry name" value="Ac-CoA_Ac_transf"/>
    <property type="match status" value="1"/>
</dbReference>
<proteinExistence type="inferred from homology"/>
<sequence length="401" mass="41780">MTKQVQDAYIVAATRTPVGKAPRGVFRNTRPDDMLAHVLRSVVAQAPGIDPARIGDIIIGCAMPEGEQGMNVARIGALLAGLPNTVAAQTINRFCSSGLQAVALAADQIRLGHADLMLAGGTESMSMVPMMGNKVALSPSVFDQGGENVAIAYGMGITAEKVAEEFKVTRDDQDAFALASHQRALAAMQAGEFDAEITPYEVVSHIPDGNVIREVRRVVKLDEGPRPDTSLEGLAKLKPVFRNGQFGGSVTAGNSSQMSDGAAAVLLASEQAIKDYGLTPLAKFSSFSVAGVRPEVMGIGPIAAIPKALAQAGLTIDQIDWIELNEAFAAQALAVIRDSKLDPAKVNPLGGAIALGHPLGATGAVRTATIVHGMQRRKQKYGMVTMCIGTGMGAAGIFEAV</sequence>
<reference evidence="10 11" key="1">
    <citation type="submission" date="2014-09" db="EMBL/GenBank/DDBJ databases">
        <title>Genome sequences of Lysobacter dokdonensis DS-58.</title>
        <authorList>
            <person name="Kim J.F."/>
            <person name="Kwak M.-J."/>
        </authorList>
    </citation>
    <scope>NUCLEOTIDE SEQUENCE [LARGE SCALE GENOMIC DNA]</scope>
    <source>
        <strain evidence="10 11">DS-58</strain>
    </source>
</reference>
<evidence type="ECO:0000313" key="10">
    <source>
        <dbReference type="EMBL" id="KGQ19008.1"/>
    </source>
</evidence>
<keyword evidence="3 7" id="KW-0808">Transferase</keyword>
<dbReference type="Pfam" id="PF00108">
    <property type="entry name" value="Thiolase_N"/>
    <property type="match status" value="1"/>
</dbReference>
<dbReference type="Proteomes" id="UP000030518">
    <property type="component" value="Unassembled WGS sequence"/>
</dbReference>
<dbReference type="AlphaFoldDB" id="A0A0A2WGV6"/>
<dbReference type="STRING" id="1300345.LF41_98"/>
<dbReference type="PROSITE" id="PS00737">
    <property type="entry name" value="THIOLASE_2"/>
    <property type="match status" value="1"/>
</dbReference>
<dbReference type="GO" id="GO:0003988">
    <property type="term" value="F:acetyl-CoA C-acyltransferase activity"/>
    <property type="evidence" value="ECO:0007669"/>
    <property type="project" value="UniProtKB-EC"/>
</dbReference>
<feature type="active site" description="Proton acceptor" evidence="6">
    <location>
        <position position="387"/>
    </location>
</feature>
<dbReference type="GO" id="GO:0010124">
    <property type="term" value="P:phenylacetate catabolic process"/>
    <property type="evidence" value="ECO:0007669"/>
    <property type="project" value="TreeGrafter"/>
</dbReference>
<dbReference type="GO" id="GO:0005737">
    <property type="term" value="C:cytoplasm"/>
    <property type="evidence" value="ECO:0007669"/>
    <property type="project" value="UniProtKB-ARBA"/>
</dbReference>
<dbReference type="SUPFAM" id="SSF53901">
    <property type="entry name" value="Thiolase-like"/>
    <property type="match status" value="2"/>
</dbReference>
<evidence type="ECO:0000256" key="3">
    <source>
        <dbReference type="ARBA" id="ARBA00022679"/>
    </source>
</evidence>
<dbReference type="InterPro" id="IPR016039">
    <property type="entry name" value="Thiolase-like"/>
</dbReference>
<dbReference type="Pfam" id="PF02803">
    <property type="entry name" value="Thiolase_C"/>
    <property type="match status" value="1"/>
</dbReference>
<dbReference type="PANTHER" id="PTHR43853:SF21">
    <property type="entry name" value="STEROID 3-KETOACYL-COA THIOLASE"/>
    <property type="match status" value="1"/>
</dbReference>
<evidence type="ECO:0000256" key="1">
    <source>
        <dbReference type="ARBA" id="ARBA00005189"/>
    </source>
</evidence>
<dbReference type="InterPro" id="IPR020615">
    <property type="entry name" value="Thiolase_acyl_enz_int_AS"/>
</dbReference>
<dbReference type="InterPro" id="IPR020613">
    <property type="entry name" value="Thiolase_CS"/>
</dbReference>
<dbReference type="PROSITE" id="PS00099">
    <property type="entry name" value="THIOLASE_3"/>
    <property type="match status" value="1"/>
</dbReference>
<organism evidence="10 11">
    <name type="scientific">Lysobacter dokdonensis DS-58</name>
    <dbReference type="NCBI Taxonomy" id="1300345"/>
    <lineage>
        <taxon>Bacteria</taxon>
        <taxon>Pseudomonadati</taxon>
        <taxon>Pseudomonadota</taxon>
        <taxon>Gammaproteobacteria</taxon>
        <taxon>Lysobacterales</taxon>
        <taxon>Lysobacteraceae</taxon>
        <taxon>Noviluteimonas</taxon>
    </lineage>
</organism>
<dbReference type="PANTHER" id="PTHR43853">
    <property type="entry name" value="3-KETOACYL-COA THIOLASE, PEROXISOMAL"/>
    <property type="match status" value="1"/>
</dbReference>
<dbReference type="CDD" id="cd00751">
    <property type="entry name" value="thiolase"/>
    <property type="match status" value="1"/>
</dbReference>
<feature type="domain" description="Thiolase C-terminal" evidence="9">
    <location>
        <begin position="278"/>
        <end position="399"/>
    </location>
</feature>
<evidence type="ECO:0000313" key="11">
    <source>
        <dbReference type="Proteomes" id="UP000030518"/>
    </source>
</evidence>
<dbReference type="GO" id="GO:0006635">
    <property type="term" value="P:fatty acid beta-oxidation"/>
    <property type="evidence" value="ECO:0007669"/>
    <property type="project" value="TreeGrafter"/>
</dbReference>
<dbReference type="NCBIfam" id="TIGR01930">
    <property type="entry name" value="AcCoA-C-Actrans"/>
    <property type="match status" value="1"/>
</dbReference>
<dbReference type="NCBIfam" id="NF006553">
    <property type="entry name" value="PRK09052.1"/>
    <property type="match status" value="1"/>
</dbReference>
<dbReference type="RefSeq" id="WP_036168862.1">
    <property type="nucleotide sequence ID" value="NZ_JRKJ01000010.1"/>
</dbReference>
<dbReference type="Gene3D" id="3.40.47.10">
    <property type="match status" value="1"/>
</dbReference>
<keyword evidence="4 7" id="KW-0012">Acyltransferase</keyword>
<dbReference type="InterPro" id="IPR020616">
    <property type="entry name" value="Thiolase_N"/>
</dbReference>
<comment type="similarity">
    <text evidence="2 7">Belongs to the thiolase-like superfamily. Thiolase family.</text>
</comment>
<accession>A0A0A2WGV6</accession>
<evidence type="ECO:0000256" key="4">
    <source>
        <dbReference type="ARBA" id="ARBA00023315"/>
    </source>
</evidence>
<dbReference type="OrthoDB" id="8951704at2"/>
<dbReference type="InterPro" id="IPR020617">
    <property type="entry name" value="Thiolase_C"/>
</dbReference>
<comment type="caution">
    <text evidence="10">The sequence shown here is derived from an EMBL/GenBank/DDBJ whole genome shotgun (WGS) entry which is preliminary data.</text>
</comment>
<dbReference type="InterPro" id="IPR050215">
    <property type="entry name" value="Thiolase-like_sf_Thiolase"/>
</dbReference>
<gene>
    <name evidence="10" type="ORF">LF41_98</name>
</gene>
<dbReference type="EMBL" id="JRKJ01000010">
    <property type="protein sequence ID" value="KGQ19008.1"/>
    <property type="molecule type" value="Genomic_DNA"/>
</dbReference>
<keyword evidence="11" id="KW-1185">Reference proteome</keyword>
<dbReference type="PATRIC" id="fig|1300345.3.peg.1778"/>
<evidence type="ECO:0000256" key="7">
    <source>
        <dbReference type="RuleBase" id="RU003557"/>
    </source>
</evidence>